<keyword evidence="2" id="KW-0804">Transcription</keyword>
<dbReference type="Proteomes" id="UP000325081">
    <property type="component" value="Unassembled WGS sequence"/>
</dbReference>
<dbReference type="AlphaFoldDB" id="A0A5A7PGP8"/>
<keyword evidence="1" id="KW-1133">Transmembrane helix</keyword>
<gene>
    <name evidence="2" type="ORF">STAS_07768</name>
</gene>
<keyword evidence="2" id="KW-0240">DNA-directed RNA polymerase</keyword>
<proteinExistence type="predicted"/>
<keyword evidence="3" id="KW-1185">Reference proteome</keyword>
<evidence type="ECO:0000256" key="1">
    <source>
        <dbReference type="SAM" id="Phobius"/>
    </source>
</evidence>
<keyword evidence="1" id="KW-0472">Membrane</keyword>
<accession>A0A5A7PGP8</accession>
<evidence type="ECO:0000313" key="2">
    <source>
        <dbReference type="EMBL" id="GER31738.1"/>
    </source>
</evidence>
<dbReference type="EMBL" id="BKCP01004516">
    <property type="protein sequence ID" value="GER31738.1"/>
    <property type="molecule type" value="Genomic_DNA"/>
</dbReference>
<organism evidence="2 3">
    <name type="scientific">Striga asiatica</name>
    <name type="common">Asiatic witchweed</name>
    <name type="synonym">Buchnera asiatica</name>
    <dbReference type="NCBI Taxonomy" id="4170"/>
    <lineage>
        <taxon>Eukaryota</taxon>
        <taxon>Viridiplantae</taxon>
        <taxon>Streptophyta</taxon>
        <taxon>Embryophyta</taxon>
        <taxon>Tracheophyta</taxon>
        <taxon>Spermatophyta</taxon>
        <taxon>Magnoliopsida</taxon>
        <taxon>eudicotyledons</taxon>
        <taxon>Gunneridae</taxon>
        <taxon>Pentapetalae</taxon>
        <taxon>asterids</taxon>
        <taxon>lamiids</taxon>
        <taxon>Lamiales</taxon>
        <taxon>Orobanchaceae</taxon>
        <taxon>Buchnereae</taxon>
        <taxon>Striga</taxon>
    </lineage>
</organism>
<evidence type="ECO:0000313" key="3">
    <source>
        <dbReference type="Proteomes" id="UP000325081"/>
    </source>
</evidence>
<dbReference type="GO" id="GO:0000428">
    <property type="term" value="C:DNA-directed RNA polymerase complex"/>
    <property type="evidence" value="ECO:0007669"/>
    <property type="project" value="UniProtKB-KW"/>
</dbReference>
<protein>
    <submittedName>
        <fullName evidence="2">DNA-directed RNA polymerase II subunit 2</fullName>
    </submittedName>
</protein>
<feature type="transmembrane region" description="Helical" evidence="1">
    <location>
        <begin position="6"/>
        <end position="27"/>
    </location>
</feature>
<name>A0A5A7PGP8_STRAF</name>
<keyword evidence="1" id="KW-0812">Transmembrane</keyword>
<comment type="caution">
    <text evidence="2">The sequence shown here is derived from an EMBL/GenBank/DDBJ whole genome shotgun (WGS) entry which is preliminary data.</text>
</comment>
<sequence>MNLSYFLTVEITLILFGLARLLARFWLDASCMWSFMSSYHVGQGCNRLDLSTVLHANNNAMEEVTLEKTNVSIKKVLARNSIHESNAKDAANSQSFHEHKEG</sequence>
<reference evidence="3" key="1">
    <citation type="journal article" date="2019" name="Curr. Biol.">
        <title>Genome Sequence of Striga asiatica Provides Insight into the Evolution of Plant Parasitism.</title>
        <authorList>
            <person name="Yoshida S."/>
            <person name="Kim S."/>
            <person name="Wafula E.K."/>
            <person name="Tanskanen J."/>
            <person name="Kim Y.M."/>
            <person name="Honaas L."/>
            <person name="Yang Z."/>
            <person name="Spallek T."/>
            <person name="Conn C.E."/>
            <person name="Ichihashi Y."/>
            <person name="Cheong K."/>
            <person name="Cui S."/>
            <person name="Der J.P."/>
            <person name="Gundlach H."/>
            <person name="Jiao Y."/>
            <person name="Hori C."/>
            <person name="Ishida J.K."/>
            <person name="Kasahara H."/>
            <person name="Kiba T."/>
            <person name="Kim M.S."/>
            <person name="Koo N."/>
            <person name="Laohavisit A."/>
            <person name="Lee Y.H."/>
            <person name="Lumba S."/>
            <person name="McCourt P."/>
            <person name="Mortimer J.C."/>
            <person name="Mutuku J.M."/>
            <person name="Nomura T."/>
            <person name="Sasaki-Sekimoto Y."/>
            <person name="Seto Y."/>
            <person name="Wang Y."/>
            <person name="Wakatake T."/>
            <person name="Sakakibara H."/>
            <person name="Demura T."/>
            <person name="Yamaguchi S."/>
            <person name="Yoneyama K."/>
            <person name="Manabe R.I."/>
            <person name="Nelson D.C."/>
            <person name="Schulman A.H."/>
            <person name="Timko M.P."/>
            <person name="dePamphilis C.W."/>
            <person name="Choi D."/>
            <person name="Shirasu K."/>
        </authorList>
    </citation>
    <scope>NUCLEOTIDE SEQUENCE [LARGE SCALE GENOMIC DNA]</scope>
    <source>
        <strain evidence="3">cv. UVA1</strain>
    </source>
</reference>